<gene>
    <name evidence="5" type="ORF">BST11_24550</name>
    <name evidence="4" type="ORF">H7K38_16305</name>
</gene>
<dbReference type="PANTHER" id="PTHR16305:SF35">
    <property type="entry name" value="TRANSCRIPTIONAL ACTIVATOR DOMAIN"/>
    <property type="match status" value="1"/>
</dbReference>
<dbReference type="AlphaFoldDB" id="A0AA41XQD0"/>
<dbReference type="EMBL" id="JACKVH010000015">
    <property type="protein sequence ID" value="MCV7380211.1"/>
    <property type="molecule type" value="Genomic_DNA"/>
</dbReference>
<evidence type="ECO:0000256" key="2">
    <source>
        <dbReference type="ARBA" id="ARBA00022840"/>
    </source>
</evidence>
<dbReference type="CDD" id="cd06170">
    <property type="entry name" value="LuxR_C_like"/>
    <property type="match status" value="1"/>
</dbReference>
<dbReference type="InterPro" id="IPR036388">
    <property type="entry name" value="WH-like_DNA-bd_sf"/>
</dbReference>
<accession>A0AA41XQD0</accession>
<dbReference type="Proteomes" id="UP000192319">
    <property type="component" value="Unassembled WGS sequence"/>
</dbReference>
<dbReference type="InterPro" id="IPR027417">
    <property type="entry name" value="P-loop_NTPase"/>
</dbReference>
<dbReference type="Pfam" id="PF00196">
    <property type="entry name" value="GerE"/>
    <property type="match status" value="1"/>
</dbReference>
<feature type="domain" description="HTH luxR-type" evidence="3">
    <location>
        <begin position="782"/>
        <end position="847"/>
    </location>
</feature>
<evidence type="ECO:0000259" key="3">
    <source>
        <dbReference type="PROSITE" id="PS50043"/>
    </source>
</evidence>
<dbReference type="GO" id="GO:0004016">
    <property type="term" value="F:adenylate cyclase activity"/>
    <property type="evidence" value="ECO:0007669"/>
    <property type="project" value="TreeGrafter"/>
</dbReference>
<keyword evidence="6" id="KW-1185">Reference proteome</keyword>
<evidence type="ECO:0000313" key="6">
    <source>
        <dbReference type="Proteomes" id="UP000192319"/>
    </source>
</evidence>
<dbReference type="RefSeq" id="WP_083140836.1">
    <property type="nucleotide sequence ID" value="NZ_JACKVH010000015.1"/>
</dbReference>
<dbReference type="InterPro" id="IPR041664">
    <property type="entry name" value="AAA_16"/>
</dbReference>
<dbReference type="Gene3D" id="1.25.40.10">
    <property type="entry name" value="Tetratricopeptide repeat domain"/>
    <property type="match status" value="1"/>
</dbReference>
<evidence type="ECO:0000313" key="4">
    <source>
        <dbReference type="EMBL" id="MCV7380211.1"/>
    </source>
</evidence>
<dbReference type="Proteomes" id="UP001141650">
    <property type="component" value="Unassembled WGS sequence"/>
</dbReference>
<dbReference type="InterPro" id="IPR011990">
    <property type="entry name" value="TPR-like_helical_dom_sf"/>
</dbReference>
<proteinExistence type="predicted"/>
<organism evidence="4 7">
    <name type="scientific">Mycobacterium alsense</name>
    <dbReference type="NCBI Taxonomy" id="324058"/>
    <lineage>
        <taxon>Bacteria</taxon>
        <taxon>Bacillati</taxon>
        <taxon>Actinomycetota</taxon>
        <taxon>Actinomycetes</taxon>
        <taxon>Mycobacteriales</taxon>
        <taxon>Mycobacteriaceae</taxon>
        <taxon>Mycobacterium</taxon>
    </lineage>
</organism>
<evidence type="ECO:0000313" key="5">
    <source>
        <dbReference type="EMBL" id="OQZ88073.1"/>
    </source>
</evidence>
<evidence type="ECO:0000256" key="1">
    <source>
        <dbReference type="ARBA" id="ARBA00022741"/>
    </source>
</evidence>
<dbReference type="SUPFAM" id="SSF48452">
    <property type="entry name" value="TPR-like"/>
    <property type="match status" value="1"/>
</dbReference>
<dbReference type="GO" id="GO:0005524">
    <property type="term" value="F:ATP binding"/>
    <property type="evidence" value="ECO:0007669"/>
    <property type="project" value="UniProtKB-KW"/>
</dbReference>
<dbReference type="GO" id="GO:0003677">
    <property type="term" value="F:DNA binding"/>
    <property type="evidence" value="ECO:0007669"/>
    <property type="project" value="InterPro"/>
</dbReference>
<name>A0AA41XQD0_9MYCO</name>
<dbReference type="SUPFAM" id="SSF46894">
    <property type="entry name" value="C-terminal effector domain of the bipartite response regulators"/>
    <property type="match status" value="1"/>
</dbReference>
<dbReference type="GO" id="GO:0005737">
    <property type="term" value="C:cytoplasm"/>
    <property type="evidence" value="ECO:0007669"/>
    <property type="project" value="TreeGrafter"/>
</dbReference>
<dbReference type="GO" id="GO:0006355">
    <property type="term" value="P:regulation of DNA-templated transcription"/>
    <property type="evidence" value="ECO:0007669"/>
    <property type="project" value="InterPro"/>
</dbReference>
<dbReference type="PRINTS" id="PR00038">
    <property type="entry name" value="HTHLUXR"/>
</dbReference>
<dbReference type="PROSITE" id="PS50043">
    <property type="entry name" value="HTH_LUXR_2"/>
    <property type="match status" value="1"/>
</dbReference>
<dbReference type="SMART" id="SM00421">
    <property type="entry name" value="HTH_LUXR"/>
    <property type="match status" value="1"/>
</dbReference>
<dbReference type="Pfam" id="PF13191">
    <property type="entry name" value="AAA_16"/>
    <property type="match status" value="1"/>
</dbReference>
<reference evidence="4" key="3">
    <citation type="journal article" date="2022" name="BMC Genomics">
        <title>Comparative genome analysis of mycobacteria focusing on tRNA and non-coding RNA.</title>
        <authorList>
            <person name="Behra P.R.K."/>
            <person name="Pettersson B.M.F."/>
            <person name="Ramesh M."/>
            <person name="Das S."/>
            <person name="Dasgupta S."/>
            <person name="Kirsebom L.A."/>
        </authorList>
    </citation>
    <scope>NUCLEOTIDE SEQUENCE</scope>
    <source>
        <strain evidence="4">CCUG 55640</strain>
    </source>
</reference>
<reference evidence="4" key="2">
    <citation type="submission" date="2020-07" db="EMBL/GenBank/DDBJ databases">
        <authorList>
            <person name="Pettersson B.M.F."/>
            <person name="Behra P.R.K."/>
            <person name="Ramesh M."/>
            <person name="Das S."/>
            <person name="Dasgupta S."/>
            <person name="Kirsebom L.A."/>
        </authorList>
    </citation>
    <scope>NUCLEOTIDE SEQUENCE</scope>
    <source>
        <strain evidence="4">CCUG 55640</strain>
    </source>
</reference>
<keyword evidence="2" id="KW-0067">ATP-binding</keyword>
<reference evidence="5 6" key="1">
    <citation type="submission" date="2017-02" db="EMBL/GenBank/DDBJ databases">
        <title>The new phylogeny of genus Mycobacterium.</title>
        <authorList>
            <person name="Tortoli E."/>
            <person name="Trovato A."/>
            <person name="Cirillo D.M."/>
        </authorList>
    </citation>
    <scope>NUCLEOTIDE SEQUENCE [LARGE SCALE GENOMIC DNA]</scope>
    <source>
        <strain evidence="5 6">DSM 45230</strain>
    </source>
</reference>
<dbReference type="Gene3D" id="1.10.10.10">
    <property type="entry name" value="Winged helix-like DNA-binding domain superfamily/Winged helix DNA-binding domain"/>
    <property type="match status" value="1"/>
</dbReference>
<evidence type="ECO:0000313" key="7">
    <source>
        <dbReference type="Proteomes" id="UP001141650"/>
    </source>
</evidence>
<keyword evidence="1" id="KW-0547">Nucleotide-binding</keyword>
<dbReference type="InterPro" id="IPR016032">
    <property type="entry name" value="Sig_transdc_resp-reg_C-effctor"/>
</dbReference>
<dbReference type="InterPro" id="IPR000792">
    <property type="entry name" value="Tscrpt_reg_LuxR_C"/>
</dbReference>
<dbReference type="PANTHER" id="PTHR16305">
    <property type="entry name" value="TESTICULAR SOLUBLE ADENYLYL CYCLASE"/>
    <property type="match status" value="1"/>
</dbReference>
<sequence length="851" mass="90438">MDRLLERRAALAELSGLARAVRRGSGRVVLLRGEAGVGKTAVITRFTADLDGGVLVLKGWCDPLAAPRPLGPLLDALAGLSPAAAGALGAAIESGDTGALYRRLLAVLRDGRGWVWSIEDVHWADGATLDLIRFLARRIEALPLLLVVSYRDDEFDPQHPLSLALGDVATCAAVNRIKLQPLSRDAVATLAAGSGVNADDLYELTGGNPFYATEVLAAGAGSLDRDALPRSVSEAVWGRLGRLSAAARETAQTVAVCGPRADAALVQTVCPAAGSALSECLDAGVLVAEGEVVRFRHEMARRATLDRILDPQRRLLHKRALAALAEPPVSPDVLSPLVFHAHQAGDDGAVIDHGPAAAEHAAALGAHAEAADLYELMLRHGAGDALPQQALWLEHHAFESYLCGRAAAAVSSWRSAIDIRDRLGHRLEEGDDLRWLSHLLEPLGRTAEAVEAGCASLRLLEDLGPSPQLAWSLINMAHSCTTVGYDPTAAAHYATRARTLGMVLGDAAVVIRARGYQAMARIFHSNAGWDELEAVWRDALDDPGLTEHAGVLGVLACWAAALRCELDRAQHYLARAAAFFEAHDMVMFAALVAGADALTGLYRGDWARAALVAERVLTRTALSPLHRVLPLIVLALIRARRGERPGTLLDEALEHTEGNMLRLHVFAARAEAAWLAGDDDTALAEAQAGLESRPGQDDSWLVEPLRFWSRLAGGAPDAPVETWARRGGPYETALTQLGGDIDAVQAALQTFRRLGAGPAARRARERLAALRGPTPRGRRAETLADPDGLTRREREVLELLAGGRSDAQIAAALHISPKTAGSHVSSILLKLGAANRTQAAAHARGQEAPRV</sequence>
<dbReference type="EMBL" id="MVHD01000070">
    <property type="protein sequence ID" value="OQZ88073.1"/>
    <property type="molecule type" value="Genomic_DNA"/>
</dbReference>
<protein>
    <submittedName>
        <fullName evidence="4">AAA family ATPase</fullName>
    </submittedName>
    <submittedName>
        <fullName evidence="5">LuxR family transcriptional regulator</fullName>
    </submittedName>
</protein>
<dbReference type="SUPFAM" id="SSF52540">
    <property type="entry name" value="P-loop containing nucleoside triphosphate hydrolases"/>
    <property type="match status" value="1"/>
</dbReference>
<comment type="caution">
    <text evidence="4">The sequence shown here is derived from an EMBL/GenBank/DDBJ whole genome shotgun (WGS) entry which is preliminary data.</text>
</comment>